<dbReference type="OrthoDB" id="9806457at2"/>
<evidence type="ECO:0000259" key="1">
    <source>
        <dbReference type="PROSITE" id="PS51787"/>
    </source>
</evidence>
<dbReference type="PROSITE" id="PS51787">
    <property type="entry name" value="LON_N"/>
    <property type="match status" value="1"/>
</dbReference>
<dbReference type="SMART" id="SM00464">
    <property type="entry name" value="LON"/>
    <property type="match status" value="1"/>
</dbReference>
<dbReference type="RefSeq" id="WP_119036037.1">
    <property type="nucleotide sequence ID" value="NZ_QXDC01000003.1"/>
</dbReference>
<comment type="caution">
    <text evidence="2">The sequence shown here is derived from an EMBL/GenBank/DDBJ whole genome shotgun (WGS) entry which is preliminary data.</text>
</comment>
<feature type="domain" description="Lon N-terminal" evidence="1">
    <location>
        <begin position="6"/>
        <end position="198"/>
    </location>
</feature>
<dbReference type="AlphaFoldDB" id="A0A397P8I6"/>
<accession>A0A397P8I6</accession>
<dbReference type="InterPro" id="IPR003111">
    <property type="entry name" value="Lon_prtase_N"/>
</dbReference>
<evidence type="ECO:0000313" key="3">
    <source>
        <dbReference type="Proteomes" id="UP000266568"/>
    </source>
</evidence>
<dbReference type="PANTHER" id="PTHR46732:SF8">
    <property type="entry name" value="ATP-DEPENDENT PROTEASE LA (LON) DOMAIN PROTEIN"/>
    <property type="match status" value="1"/>
</dbReference>
<keyword evidence="3" id="KW-1185">Reference proteome</keyword>
<proteinExistence type="predicted"/>
<evidence type="ECO:0000313" key="2">
    <source>
        <dbReference type="EMBL" id="RIA44379.1"/>
    </source>
</evidence>
<reference evidence="2 3" key="1">
    <citation type="submission" date="2018-08" db="EMBL/GenBank/DDBJ databases">
        <title>Genomic Encyclopedia of Type Strains, Phase IV (KMG-IV): sequencing the most valuable type-strain genomes for metagenomic binning, comparative biology and taxonomic classification.</title>
        <authorList>
            <person name="Goeker M."/>
        </authorList>
    </citation>
    <scope>NUCLEOTIDE SEQUENCE [LARGE SCALE GENOMIC DNA]</scope>
    <source>
        <strain evidence="2 3">DSM 25527</strain>
    </source>
</reference>
<gene>
    <name evidence="2" type="ORF">DFR49_2623</name>
</gene>
<sequence length="209" mass="23337">MTTTRLSVFPLPGALLFPGMHLPLHIFEPRYKAMVSDAMARDRRIGMIQPRPGTLRRDGEPALFDLGCVGRIAEIEALDEGRYNLVLRGVSRFRIVRELEVTTPFRQVEAELLDSGDEETEILALGQRAALELESRRFADTQGYAVDWEAVGRLDDEALVNGIAQIAPFDVAAKQALLESPDLATRAELTIQLMQFFGRHDGDDMVTLQ</sequence>
<protein>
    <recommendedName>
        <fullName evidence="1">Lon N-terminal domain-containing protein</fullName>
    </recommendedName>
</protein>
<organism evidence="2 3">
    <name type="scientific">Hephaestia caeni</name>
    <dbReference type="NCBI Taxonomy" id="645617"/>
    <lineage>
        <taxon>Bacteria</taxon>
        <taxon>Pseudomonadati</taxon>
        <taxon>Pseudomonadota</taxon>
        <taxon>Alphaproteobacteria</taxon>
        <taxon>Sphingomonadales</taxon>
        <taxon>Sphingomonadaceae</taxon>
        <taxon>Hephaestia</taxon>
    </lineage>
</organism>
<dbReference type="SUPFAM" id="SSF88697">
    <property type="entry name" value="PUA domain-like"/>
    <property type="match status" value="1"/>
</dbReference>
<dbReference type="PANTHER" id="PTHR46732">
    <property type="entry name" value="ATP-DEPENDENT PROTEASE LA (LON) DOMAIN PROTEIN"/>
    <property type="match status" value="1"/>
</dbReference>
<dbReference type="Gene3D" id="2.30.130.40">
    <property type="entry name" value="LON domain-like"/>
    <property type="match status" value="1"/>
</dbReference>
<name>A0A397P8I6_9SPHN</name>
<dbReference type="InterPro" id="IPR015947">
    <property type="entry name" value="PUA-like_sf"/>
</dbReference>
<dbReference type="InterPro" id="IPR046336">
    <property type="entry name" value="Lon_prtase_N_sf"/>
</dbReference>
<dbReference type="Pfam" id="PF02190">
    <property type="entry name" value="LON_substr_bdg"/>
    <property type="match status" value="1"/>
</dbReference>
<dbReference type="Proteomes" id="UP000266568">
    <property type="component" value="Unassembled WGS sequence"/>
</dbReference>
<dbReference type="EMBL" id="QXDC01000003">
    <property type="protein sequence ID" value="RIA44379.1"/>
    <property type="molecule type" value="Genomic_DNA"/>
</dbReference>